<dbReference type="Gene3D" id="1.10.287.470">
    <property type="entry name" value="Helix hairpin bin"/>
    <property type="match status" value="1"/>
</dbReference>
<dbReference type="InterPro" id="IPR058627">
    <property type="entry name" value="MdtA-like_C"/>
</dbReference>
<dbReference type="EMBL" id="QZMU01000001">
    <property type="protein sequence ID" value="RRQ22394.1"/>
    <property type="molecule type" value="Genomic_DNA"/>
</dbReference>
<dbReference type="Gene3D" id="2.40.420.20">
    <property type="match status" value="1"/>
</dbReference>
<dbReference type="Proteomes" id="UP000287798">
    <property type="component" value="Unassembled WGS sequence"/>
</dbReference>
<dbReference type="PANTHER" id="PTHR30469">
    <property type="entry name" value="MULTIDRUG RESISTANCE PROTEIN MDTA"/>
    <property type="match status" value="1"/>
</dbReference>
<keyword evidence="4" id="KW-1185">Reference proteome</keyword>
<dbReference type="OrthoDB" id="5645220at2"/>
<feature type="domain" description="Multidrug resistance protein MdtA-like C-terminal permuted SH3" evidence="2">
    <location>
        <begin position="370"/>
        <end position="423"/>
    </location>
</feature>
<dbReference type="RefSeq" id="WP_125181736.1">
    <property type="nucleotide sequence ID" value="NZ_QZMU01000001.1"/>
</dbReference>
<evidence type="ECO:0000313" key="4">
    <source>
        <dbReference type="Proteomes" id="UP000287798"/>
    </source>
</evidence>
<dbReference type="SUPFAM" id="SSF111369">
    <property type="entry name" value="HlyD-like secretion proteins"/>
    <property type="match status" value="1"/>
</dbReference>
<comment type="caution">
    <text evidence="3">The sequence shown here is derived from an EMBL/GenBank/DDBJ whole genome shotgun (WGS) entry which is preliminary data.</text>
</comment>
<sequence length="453" mass="49944">MSRPARFKRILLVTGALVVGLAFIVLMVSLKPPPAQQPRDDALRTVRVIEAEALPYRVRARGFGSVTPERSWRAVASVGGRIVYRHPALESGNLIEAGTRVLEIDPTRFELAVAAAEAELAGIETEIRQLEQEKENTADLLALERQRLTLAEQELDRVERLARTGALSQTRRDEQVRATLQQRQAVQSLDNRLRLIPSQLDHLRARRDGARTALEQAREDLADTRFTAPYDIRVHQTEVELHQQVRSGELLFVADGIETAEVVVQVPIPQLRQLLGAAELPADPVGLELAGRLNLESIEAVLHLSANPQVRWPARVSRIASGIDPRTRTVQLVLSVADPWRSARPPQQPPLVRGMYVEAVMAVPAAEPRILVPLAAVHQGEVHVADADDRLRRRPVELLLSQRDLAVIAAGLEPGERVILDDLAPAIEGMRLRVVPDPEAQRALAERAAGAAP</sequence>
<name>A0A426QKT8_9GAMM</name>
<evidence type="ECO:0000256" key="1">
    <source>
        <dbReference type="SAM" id="Coils"/>
    </source>
</evidence>
<dbReference type="PANTHER" id="PTHR30469:SF12">
    <property type="entry name" value="MULTIDRUG RESISTANCE PROTEIN MDTA"/>
    <property type="match status" value="1"/>
</dbReference>
<accession>A0A426QKT8</accession>
<dbReference type="GO" id="GO:1990281">
    <property type="term" value="C:efflux pump complex"/>
    <property type="evidence" value="ECO:0007669"/>
    <property type="project" value="TreeGrafter"/>
</dbReference>
<feature type="coiled-coil region" evidence="1">
    <location>
        <begin position="113"/>
        <end position="161"/>
    </location>
</feature>
<proteinExistence type="predicted"/>
<dbReference type="AlphaFoldDB" id="A0A426QKT8"/>
<reference evidence="3 4" key="1">
    <citation type="journal article" date="2010" name="Int. J. Syst. Evol. Microbiol.">
        <title>Thiohalobacter thiocyanaticus gen. nov., sp. nov., a moderately halophilic, sulfur-oxidizing gammaproteobacterium from hypersaline lakes, that utilizes thiocyanate.</title>
        <authorList>
            <person name="Sorokin D.Y."/>
            <person name="Kovaleva O.L."/>
            <person name="Tourova T.P."/>
            <person name="Muyzer G."/>
        </authorList>
    </citation>
    <scope>NUCLEOTIDE SEQUENCE [LARGE SCALE GENOMIC DNA]</scope>
    <source>
        <strain evidence="3 4">Hrh1</strain>
    </source>
</reference>
<evidence type="ECO:0000313" key="3">
    <source>
        <dbReference type="EMBL" id="RRQ22394.1"/>
    </source>
</evidence>
<dbReference type="Pfam" id="PF25967">
    <property type="entry name" value="RND-MFP_C"/>
    <property type="match status" value="1"/>
</dbReference>
<organism evidence="3 4">
    <name type="scientific">Thiohalobacter thiocyanaticus</name>
    <dbReference type="NCBI Taxonomy" id="585455"/>
    <lineage>
        <taxon>Bacteria</taxon>
        <taxon>Pseudomonadati</taxon>
        <taxon>Pseudomonadota</taxon>
        <taxon>Gammaproteobacteria</taxon>
        <taxon>Thiohalobacterales</taxon>
        <taxon>Thiohalobacteraceae</taxon>
        <taxon>Thiohalobacter</taxon>
    </lineage>
</organism>
<protein>
    <submittedName>
        <fullName evidence="3">Efflux transporter periplasmic adaptor subunit</fullName>
    </submittedName>
</protein>
<dbReference type="GO" id="GO:0015562">
    <property type="term" value="F:efflux transmembrane transporter activity"/>
    <property type="evidence" value="ECO:0007669"/>
    <property type="project" value="TreeGrafter"/>
</dbReference>
<evidence type="ECO:0000259" key="2">
    <source>
        <dbReference type="Pfam" id="PF25967"/>
    </source>
</evidence>
<dbReference type="Gene3D" id="2.40.30.170">
    <property type="match status" value="1"/>
</dbReference>
<keyword evidence="1" id="KW-0175">Coiled coil</keyword>
<gene>
    <name evidence="3" type="ORF">D6C00_10825</name>
</gene>
<dbReference type="Gene3D" id="2.40.50.100">
    <property type="match status" value="1"/>
</dbReference>